<feature type="transmembrane region" description="Helical" evidence="10">
    <location>
        <begin position="556"/>
        <end position="575"/>
    </location>
</feature>
<dbReference type="InterPro" id="IPR043926">
    <property type="entry name" value="ABCG_dom"/>
</dbReference>
<keyword evidence="5" id="KW-0547">Nucleotide-binding</keyword>
<evidence type="ECO:0000256" key="3">
    <source>
        <dbReference type="ARBA" id="ARBA00022448"/>
    </source>
</evidence>
<protein>
    <recommendedName>
        <fullName evidence="9">Protein white</fullName>
    </recommendedName>
</protein>
<dbReference type="InterPro" id="IPR027417">
    <property type="entry name" value="P-loop_NTPase"/>
</dbReference>
<feature type="transmembrane region" description="Helical" evidence="10">
    <location>
        <begin position="582"/>
        <end position="602"/>
    </location>
</feature>
<dbReference type="EMBL" id="CAXLJM020000020">
    <property type="protein sequence ID" value="CAL8086727.1"/>
    <property type="molecule type" value="Genomic_DNA"/>
</dbReference>
<evidence type="ECO:0000256" key="2">
    <source>
        <dbReference type="ARBA" id="ARBA00005814"/>
    </source>
</evidence>
<dbReference type="InterPro" id="IPR003439">
    <property type="entry name" value="ABC_transporter-like_ATP-bd"/>
</dbReference>
<evidence type="ECO:0000256" key="8">
    <source>
        <dbReference type="ARBA" id="ARBA00023136"/>
    </source>
</evidence>
<comment type="caution">
    <text evidence="12">The sequence shown here is derived from an EMBL/GenBank/DDBJ whole genome shotgun (WGS) entry which is preliminary data.</text>
</comment>
<keyword evidence="3" id="KW-0813">Transport</keyword>
<evidence type="ECO:0000256" key="1">
    <source>
        <dbReference type="ARBA" id="ARBA00004141"/>
    </source>
</evidence>
<dbReference type="Proteomes" id="UP001642540">
    <property type="component" value="Unassembled WGS sequence"/>
</dbReference>
<evidence type="ECO:0000313" key="13">
    <source>
        <dbReference type="Proteomes" id="UP001642540"/>
    </source>
</evidence>
<dbReference type="PANTHER" id="PTHR48041">
    <property type="entry name" value="ABC TRANSPORTER G FAMILY MEMBER 28"/>
    <property type="match status" value="1"/>
</dbReference>
<keyword evidence="8 10" id="KW-0472">Membrane</keyword>
<proteinExistence type="inferred from homology"/>
<dbReference type="InterPro" id="IPR013525">
    <property type="entry name" value="ABC2_TM"/>
</dbReference>
<gene>
    <name evidence="12" type="ORF">ODALV1_LOCUS6522</name>
</gene>
<reference evidence="12 13" key="1">
    <citation type="submission" date="2024-08" db="EMBL/GenBank/DDBJ databases">
        <authorList>
            <person name="Cucini C."/>
            <person name="Frati F."/>
        </authorList>
    </citation>
    <scope>NUCLEOTIDE SEQUENCE [LARGE SCALE GENOMIC DNA]</scope>
</reference>
<dbReference type="SUPFAM" id="SSF52540">
    <property type="entry name" value="P-loop containing nucleoside triphosphate hydrolases"/>
    <property type="match status" value="1"/>
</dbReference>
<accession>A0ABP1Q2J8</accession>
<dbReference type="PROSITE" id="PS50893">
    <property type="entry name" value="ABC_TRANSPORTER_2"/>
    <property type="match status" value="1"/>
</dbReference>
<dbReference type="PANTHER" id="PTHR48041:SF129">
    <property type="entry name" value="PROTEIN WHITE"/>
    <property type="match status" value="1"/>
</dbReference>
<dbReference type="Pfam" id="PF01061">
    <property type="entry name" value="ABC2_membrane"/>
    <property type="match status" value="1"/>
</dbReference>
<dbReference type="InterPro" id="IPR017871">
    <property type="entry name" value="ABC_transporter-like_CS"/>
</dbReference>
<evidence type="ECO:0000256" key="10">
    <source>
        <dbReference type="SAM" id="Phobius"/>
    </source>
</evidence>
<keyword evidence="4 10" id="KW-0812">Transmembrane</keyword>
<keyword evidence="7 10" id="KW-1133">Transmembrane helix</keyword>
<evidence type="ECO:0000259" key="11">
    <source>
        <dbReference type="PROSITE" id="PS50893"/>
    </source>
</evidence>
<keyword evidence="13" id="KW-1185">Reference proteome</keyword>
<dbReference type="CDD" id="cd03213">
    <property type="entry name" value="ABCG_EPDR"/>
    <property type="match status" value="1"/>
</dbReference>
<evidence type="ECO:0000256" key="5">
    <source>
        <dbReference type="ARBA" id="ARBA00022741"/>
    </source>
</evidence>
<evidence type="ECO:0000313" key="12">
    <source>
        <dbReference type="EMBL" id="CAL8086727.1"/>
    </source>
</evidence>
<dbReference type="Pfam" id="PF19055">
    <property type="entry name" value="ABC2_membrane_7"/>
    <property type="match status" value="1"/>
</dbReference>
<feature type="domain" description="ABC transporter" evidence="11">
    <location>
        <begin position="77"/>
        <end position="317"/>
    </location>
</feature>
<evidence type="ECO:0000256" key="9">
    <source>
        <dbReference type="ARBA" id="ARBA00039188"/>
    </source>
</evidence>
<comment type="subcellular location">
    <subcellularLocation>
        <location evidence="1">Membrane</location>
        <topology evidence="1">Multi-pass membrane protein</topology>
    </subcellularLocation>
</comment>
<comment type="similarity">
    <text evidence="2">Belongs to the ABC transporter superfamily. ABCG family. Eye pigment precursor importer (TC 3.A.1.204) subfamily.</text>
</comment>
<feature type="transmembrane region" description="Helical" evidence="10">
    <location>
        <begin position="498"/>
        <end position="516"/>
    </location>
</feature>
<keyword evidence="6" id="KW-0067">ATP-binding</keyword>
<sequence length="667" mass="74097">MAEAVESFENQVADVVETTESWEGFVDSETGVIASTSSLRADTKNGSLQLNQVYYTWNDINAFIKADEKSSCCKHNNRPSSTSTHNKPRHILKSVSGVAQPGEILAIMGASGAGKTSLLNTLTFRSPALHVSGSRMINGVKIDAEELPLFTAYIQQDDVFFGTLTPREHLKFQALLRMDRGISYKERMRKVDEVIAEMGLTCCADTVIGIPGRLKGISGGQQKRLSVASEVLTDPQLLICDEPTTGLDYFMAANLVKTLKSLANKGKTIICTIHQPASGTFALFDKLLLLSEGRVAYFGDAHGAPTYFASIGYPCPETYNPADFYIQTLAIRPGNLEECLQRSNDICDQFAESDEAQYALKMAARFERDDRLSVMLREISKVRKKSPFKASWCAQFRACLWRSVITILKDPLVMKIQLFQTILVSLMIGILYFGQKNNQEGIQNITGYIFIVITFSIFNSIFPVANVFWCEIPVLTREHFNGTYRADAYFLAKTIAELPIYLFLPAIFTSISYWMVGLHSDLDRFFRAVGISILVGNVGSSFGYLCSTIAPSFDVTMAIVPGLIMPFMLFGGYFLNKNSVPVYFVWLQHLSWFLYGNEALSINQWKGVKNLACGKAVVCIQTGEQVLETSSFDVANFDYSMAALAALILASRILSFVGLVVKIRRRT</sequence>
<feature type="transmembrane region" description="Helical" evidence="10">
    <location>
        <begin position="445"/>
        <end position="469"/>
    </location>
</feature>
<name>A0ABP1Q2J8_9HEXA</name>
<dbReference type="InterPro" id="IPR050352">
    <property type="entry name" value="ABCG_transporters"/>
</dbReference>
<evidence type="ECO:0000256" key="4">
    <source>
        <dbReference type="ARBA" id="ARBA00022692"/>
    </source>
</evidence>
<dbReference type="PROSITE" id="PS00211">
    <property type="entry name" value="ABC_TRANSPORTER_1"/>
    <property type="match status" value="1"/>
</dbReference>
<dbReference type="InterPro" id="IPR003593">
    <property type="entry name" value="AAA+_ATPase"/>
</dbReference>
<dbReference type="Gene3D" id="3.40.50.300">
    <property type="entry name" value="P-loop containing nucleotide triphosphate hydrolases"/>
    <property type="match status" value="1"/>
</dbReference>
<dbReference type="Pfam" id="PF00005">
    <property type="entry name" value="ABC_tran"/>
    <property type="match status" value="1"/>
</dbReference>
<organism evidence="12 13">
    <name type="scientific">Orchesella dallaii</name>
    <dbReference type="NCBI Taxonomy" id="48710"/>
    <lineage>
        <taxon>Eukaryota</taxon>
        <taxon>Metazoa</taxon>
        <taxon>Ecdysozoa</taxon>
        <taxon>Arthropoda</taxon>
        <taxon>Hexapoda</taxon>
        <taxon>Collembola</taxon>
        <taxon>Entomobryomorpha</taxon>
        <taxon>Entomobryoidea</taxon>
        <taxon>Orchesellidae</taxon>
        <taxon>Orchesellinae</taxon>
        <taxon>Orchesella</taxon>
    </lineage>
</organism>
<dbReference type="SMART" id="SM00382">
    <property type="entry name" value="AAA"/>
    <property type="match status" value="1"/>
</dbReference>
<evidence type="ECO:0000256" key="6">
    <source>
        <dbReference type="ARBA" id="ARBA00022840"/>
    </source>
</evidence>
<evidence type="ECO:0000256" key="7">
    <source>
        <dbReference type="ARBA" id="ARBA00022989"/>
    </source>
</evidence>
<feature type="transmembrane region" description="Helical" evidence="10">
    <location>
        <begin position="639"/>
        <end position="661"/>
    </location>
</feature>
<feature type="transmembrane region" description="Helical" evidence="10">
    <location>
        <begin position="528"/>
        <end position="550"/>
    </location>
</feature>
<feature type="transmembrane region" description="Helical" evidence="10">
    <location>
        <begin position="412"/>
        <end position="433"/>
    </location>
</feature>